<gene>
    <name evidence="5" type="ORF">FF38_09854</name>
</gene>
<comment type="subcellular location">
    <subcellularLocation>
        <location evidence="1">Secreted</location>
    </subcellularLocation>
</comment>
<dbReference type="EMBL" id="JRES01000195">
    <property type="protein sequence ID" value="KNC33449.1"/>
    <property type="molecule type" value="Genomic_DNA"/>
</dbReference>
<evidence type="ECO:0000313" key="5">
    <source>
        <dbReference type="EMBL" id="KNC33449.1"/>
    </source>
</evidence>
<keyword evidence="2" id="KW-0964">Secreted</keyword>
<dbReference type="AlphaFoldDB" id="A0A0L0CPU0"/>
<protein>
    <recommendedName>
        <fullName evidence="4">Fibrillar collagen NC1 domain-containing protein</fullName>
    </recommendedName>
</protein>
<dbReference type="OrthoDB" id="8939548at2759"/>
<keyword evidence="6" id="KW-1185">Reference proteome</keyword>
<dbReference type="Gene3D" id="2.60.120.1000">
    <property type="match status" value="1"/>
</dbReference>
<dbReference type="GO" id="GO:0005576">
    <property type="term" value="C:extracellular region"/>
    <property type="evidence" value="ECO:0007669"/>
    <property type="project" value="UniProtKB-SubCell"/>
</dbReference>
<sequence length="48" mass="5505">KRSNSWDKSILTYTTDKSQRLPIVDIAVRDIGNANQEFRIELGAACFY</sequence>
<proteinExistence type="predicted"/>
<feature type="domain" description="Fibrillar collagen NC1" evidence="4">
    <location>
        <begin position="1"/>
        <end position="48"/>
    </location>
</feature>
<evidence type="ECO:0000256" key="3">
    <source>
        <dbReference type="ARBA" id="ARBA00023119"/>
    </source>
</evidence>
<dbReference type="STRING" id="7375.A0A0L0CPU0"/>
<reference evidence="5 6" key="1">
    <citation type="journal article" date="2015" name="Nat. Commun.">
        <title>Lucilia cuprina genome unlocks parasitic fly biology to underpin future interventions.</title>
        <authorList>
            <person name="Anstead C.A."/>
            <person name="Korhonen P.K."/>
            <person name="Young N.D."/>
            <person name="Hall R.S."/>
            <person name="Jex A.R."/>
            <person name="Murali S.C."/>
            <person name="Hughes D.S."/>
            <person name="Lee S.F."/>
            <person name="Perry T."/>
            <person name="Stroehlein A.J."/>
            <person name="Ansell B.R."/>
            <person name="Breugelmans B."/>
            <person name="Hofmann A."/>
            <person name="Qu J."/>
            <person name="Dugan S."/>
            <person name="Lee S.L."/>
            <person name="Chao H."/>
            <person name="Dinh H."/>
            <person name="Han Y."/>
            <person name="Doddapaneni H.V."/>
            <person name="Worley K.C."/>
            <person name="Muzny D.M."/>
            <person name="Ioannidis P."/>
            <person name="Waterhouse R.M."/>
            <person name="Zdobnov E.M."/>
            <person name="James P.J."/>
            <person name="Bagnall N.H."/>
            <person name="Kotze A.C."/>
            <person name="Gibbs R.A."/>
            <person name="Richards S."/>
            <person name="Batterham P."/>
            <person name="Gasser R.B."/>
        </authorList>
    </citation>
    <scope>NUCLEOTIDE SEQUENCE [LARGE SCALE GENOMIC DNA]</scope>
    <source>
        <strain evidence="5 6">LS</strain>
        <tissue evidence="5">Full body</tissue>
    </source>
</reference>
<evidence type="ECO:0000256" key="1">
    <source>
        <dbReference type="ARBA" id="ARBA00004613"/>
    </source>
</evidence>
<evidence type="ECO:0000256" key="2">
    <source>
        <dbReference type="ARBA" id="ARBA00022525"/>
    </source>
</evidence>
<comment type="caution">
    <text evidence="5">The sequence shown here is derived from an EMBL/GenBank/DDBJ whole genome shotgun (WGS) entry which is preliminary data.</text>
</comment>
<keyword evidence="3" id="KW-0176">Collagen</keyword>
<organism evidence="5 6">
    <name type="scientific">Lucilia cuprina</name>
    <name type="common">Green bottle fly</name>
    <name type="synonym">Australian sheep blowfly</name>
    <dbReference type="NCBI Taxonomy" id="7375"/>
    <lineage>
        <taxon>Eukaryota</taxon>
        <taxon>Metazoa</taxon>
        <taxon>Ecdysozoa</taxon>
        <taxon>Arthropoda</taxon>
        <taxon>Hexapoda</taxon>
        <taxon>Insecta</taxon>
        <taxon>Pterygota</taxon>
        <taxon>Neoptera</taxon>
        <taxon>Endopterygota</taxon>
        <taxon>Diptera</taxon>
        <taxon>Brachycera</taxon>
        <taxon>Muscomorpha</taxon>
        <taxon>Oestroidea</taxon>
        <taxon>Calliphoridae</taxon>
        <taxon>Luciliinae</taxon>
        <taxon>Lucilia</taxon>
    </lineage>
</organism>
<dbReference type="GO" id="GO:0005201">
    <property type="term" value="F:extracellular matrix structural constituent"/>
    <property type="evidence" value="ECO:0007669"/>
    <property type="project" value="InterPro"/>
</dbReference>
<dbReference type="InterPro" id="IPR000885">
    <property type="entry name" value="Fib_collagen_C"/>
</dbReference>
<evidence type="ECO:0000313" key="6">
    <source>
        <dbReference type="Proteomes" id="UP000037069"/>
    </source>
</evidence>
<dbReference type="PROSITE" id="PS51461">
    <property type="entry name" value="NC1_FIB"/>
    <property type="match status" value="1"/>
</dbReference>
<dbReference type="GO" id="GO:0005581">
    <property type="term" value="C:collagen trimer"/>
    <property type="evidence" value="ECO:0007669"/>
    <property type="project" value="UniProtKB-KW"/>
</dbReference>
<evidence type="ECO:0000259" key="4">
    <source>
        <dbReference type="PROSITE" id="PS51461"/>
    </source>
</evidence>
<feature type="non-terminal residue" evidence="5">
    <location>
        <position position="1"/>
    </location>
</feature>
<accession>A0A0L0CPU0</accession>
<dbReference type="Proteomes" id="UP000037069">
    <property type="component" value="Unassembled WGS sequence"/>
</dbReference>
<dbReference type="Pfam" id="PF01410">
    <property type="entry name" value="COLFI"/>
    <property type="match status" value="1"/>
</dbReference>
<name>A0A0L0CPU0_LUCCU</name>